<dbReference type="EMBL" id="AQQR01000004">
    <property type="protein sequence ID" value="OWU73439.1"/>
    <property type="molecule type" value="Genomic_DNA"/>
</dbReference>
<organism evidence="4 5">
    <name type="scientific">Marinibacterium profundimaris</name>
    <dbReference type="NCBI Taxonomy" id="1679460"/>
    <lineage>
        <taxon>Bacteria</taxon>
        <taxon>Pseudomonadati</taxon>
        <taxon>Pseudomonadota</taxon>
        <taxon>Alphaproteobacteria</taxon>
        <taxon>Rhodobacterales</taxon>
        <taxon>Paracoccaceae</taxon>
        <taxon>Marinibacterium</taxon>
    </lineage>
</organism>
<protein>
    <submittedName>
        <fullName evidence="4">PhzF family phenazine biosynthesis protein</fullName>
    </submittedName>
</protein>
<accession>A0A225NMN6</accession>
<keyword evidence="5" id="KW-1185">Reference proteome</keyword>
<sequence>MDIQRIAAFSQGSSGGNPAGVVLLRDPATEAEMARVAAEVGFSETAFALPEDAGGRAWRVRYFSPESEVPFCGHATIALGAALGQQNGAGRYKLTLNDARITVEAATGPEGMQATLSSPPTHSRAVSEEELAEVLTLFALTRGDLDPRLAPARIHGGADHIVLPLKDRAALAAMTYDLDAGRAVMRRHGLVTVMLVFIEGAQDFAVRNAFASGGVLEDPATGAAAAAFAGYLRDAGWPHGGAFTIRQGEDMGSPSLIRVDLDDTKGAPVRVSGGARVMG</sequence>
<dbReference type="InterPro" id="IPR003719">
    <property type="entry name" value="Phenazine_PhzF-like"/>
</dbReference>
<dbReference type="Gene3D" id="3.10.310.10">
    <property type="entry name" value="Diaminopimelate Epimerase, Chain A, domain 1"/>
    <property type="match status" value="2"/>
</dbReference>
<reference evidence="4 5" key="1">
    <citation type="submission" date="2013-04" db="EMBL/GenBank/DDBJ databases">
        <title>Oceanicola sp. 22II1-22F33 Genome Sequencing.</title>
        <authorList>
            <person name="Lai Q."/>
            <person name="Li G."/>
            <person name="Shao Z."/>
        </authorList>
    </citation>
    <scope>NUCLEOTIDE SEQUENCE [LARGE SCALE GENOMIC DNA]</scope>
    <source>
        <strain evidence="4 5">22II1-22F33</strain>
    </source>
</reference>
<dbReference type="SUPFAM" id="SSF54506">
    <property type="entry name" value="Diaminopimelate epimerase-like"/>
    <property type="match status" value="1"/>
</dbReference>
<dbReference type="PIRSF" id="PIRSF016184">
    <property type="entry name" value="PhzC_PhzF"/>
    <property type="match status" value="1"/>
</dbReference>
<comment type="similarity">
    <text evidence="1">Belongs to the PhzF family.</text>
</comment>
<dbReference type="GO" id="GO:0016853">
    <property type="term" value="F:isomerase activity"/>
    <property type="evidence" value="ECO:0007669"/>
    <property type="project" value="UniProtKB-KW"/>
</dbReference>
<evidence type="ECO:0000256" key="3">
    <source>
        <dbReference type="PIRSR" id="PIRSR016184-1"/>
    </source>
</evidence>
<feature type="active site" evidence="3">
    <location>
        <position position="44"/>
    </location>
</feature>
<dbReference type="AlphaFoldDB" id="A0A225NMN6"/>
<dbReference type="NCBIfam" id="TIGR00654">
    <property type="entry name" value="PhzF_family"/>
    <property type="match status" value="1"/>
</dbReference>
<evidence type="ECO:0000256" key="1">
    <source>
        <dbReference type="ARBA" id="ARBA00008270"/>
    </source>
</evidence>
<evidence type="ECO:0000256" key="2">
    <source>
        <dbReference type="ARBA" id="ARBA00023235"/>
    </source>
</evidence>
<dbReference type="RefSeq" id="WP_088650150.1">
    <property type="nucleotide sequence ID" value="NZ_AQQR01000004.1"/>
</dbReference>
<proteinExistence type="inferred from homology"/>
<name>A0A225NMN6_9RHOB</name>
<dbReference type="OrthoDB" id="9788221at2"/>
<gene>
    <name evidence="4" type="ORF">ATO3_12225</name>
</gene>
<dbReference type="GO" id="GO:0005737">
    <property type="term" value="C:cytoplasm"/>
    <property type="evidence" value="ECO:0007669"/>
    <property type="project" value="TreeGrafter"/>
</dbReference>
<dbReference type="PANTHER" id="PTHR13774:SF39">
    <property type="entry name" value="BIOSYNTHESIS PROTEIN, PUTATIVE-RELATED"/>
    <property type="match status" value="1"/>
</dbReference>
<evidence type="ECO:0000313" key="5">
    <source>
        <dbReference type="Proteomes" id="UP000215377"/>
    </source>
</evidence>
<dbReference type="PANTHER" id="PTHR13774">
    <property type="entry name" value="PHENAZINE BIOSYNTHESIS PROTEIN"/>
    <property type="match status" value="1"/>
</dbReference>
<keyword evidence="2" id="KW-0413">Isomerase</keyword>
<dbReference type="Pfam" id="PF02567">
    <property type="entry name" value="PhzC-PhzF"/>
    <property type="match status" value="1"/>
</dbReference>
<comment type="caution">
    <text evidence="4">The sequence shown here is derived from an EMBL/GenBank/DDBJ whole genome shotgun (WGS) entry which is preliminary data.</text>
</comment>
<dbReference type="Proteomes" id="UP000215377">
    <property type="component" value="Unassembled WGS sequence"/>
</dbReference>
<evidence type="ECO:0000313" key="4">
    <source>
        <dbReference type="EMBL" id="OWU73439.1"/>
    </source>
</evidence>